<evidence type="ECO:0000313" key="1">
    <source>
        <dbReference type="EMBL" id="KAK8588583.1"/>
    </source>
</evidence>
<organism evidence="1 2">
    <name type="scientific">Hibiscus sabdariffa</name>
    <name type="common">roselle</name>
    <dbReference type="NCBI Taxonomy" id="183260"/>
    <lineage>
        <taxon>Eukaryota</taxon>
        <taxon>Viridiplantae</taxon>
        <taxon>Streptophyta</taxon>
        <taxon>Embryophyta</taxon>
        <taxon>Tracheophyta</taxon>
        <taxon>Spermatophyta</taxon>
        <taxon>Magnoliopsida</taxon>
        <taxon>eudicotyledons</taxon>
        <taxon>Gunneridae</taxon>
        <taxon>Pentapetalae</taxon>
        <taxon>rosids</taxon>
        <taxon>malvids</taxon>
        <taxon>Malvales</taxon>
        <taxon>Malvaceae</taxon>
        <taxon>Malvoideae</taxon>
        <taxon>Hibiscus</taxon>
    </lineage>
</organism>
<dbReference type="Proteomes" id="UP001472677">
    <property type="component" value="Unassembled WGS sequence"/>
</dbReference>
<gene>
    <name evidence="1" type="ORF">V6N12_023012</name>
</gene>
<keyword evidence="2" id="KW-1185">Reference proteome</keyword>
<dbReference type="EMBL" id="JBBPBM010000004">
    <property type="protein sequence ID" value="KAK8588583.1"/>
    <property type="molecule type" value="Genomic_DNA"/>
</dbReference>
<name>A0ABR2FX80_9ROSI</name>
<reference evidence="1 2" key="1">
    <citation type="journal article" date="2024" name="G3 (Bethesda)">
        <title>Genome assembly of Hibiscus sabdariffa L. provides insights into metabolisms of medicinal natural products.</title>
        <authorList>
            <person name="Kim T."/>
        </authorList>
    </citation>
    <scope>NUCLEOTIDE SEQUENCE [LARGE SCALE GENOMIC DNA]</scope>
    <source>
        <strain evidence="1">TK-2024</strain>
        <tissue evidence="1">Old leaves</tissue>
    </source>
</reference>
<proteinExistence type="predicted"/>
<protein>
    <submittedName>
        <fullName evidence="1">Uncharacterized protein</fullName>
    </submittedName>
</protein>
<accession>A0ABR2FX80</accession>
<comment type="caution">
    <text evidence="1">The sequence shown here is derived from an EMBL/GenBank/DDBJ whole genome shotgun (WGS) entry which is preliminary data.</text>
</comment>
<sequence length="77" mass="8762">MCGEMGYHSFPHFVFPSLCPTLKCLTDKNVFPAVLKDEYLKAYHAALYKKQQELEEASQTKATFYSQSGKAVFECCL</sequence>
<evidence type="ECO:0000313" key="2">
    <source>
        <dbReference type="Proteomes" id="UP001472677"/>
    </source>
</evidence>